<organism evidence="2 3">
    <name type="scientific">Piloderma croceum (strain F 1598)</name>
    <dbReference type="NCBI Taxonomy" id="765440"/>
    <lineage>
        <taxon>Eukaryota</taxon>
        <taxon>Fungi</taxon>
        <taxon>Dikarya</taxon>
        <taxon>Basidiomycota</taxon>
        <taxon>Agaricomycotina</taxon>
        <taxon>Agaricomycetes</taxon>
        <taxon>Agaricomycetidae</taxon>
        <taxon>Atheliales</taxon>
        <taxon>Atheliaceae</taxon>
        <taxon>Piloderma</taxon>
    </lineage>
</organism>
<feature type="region of interest" description="Disordered" evidence="1">
    <location>
        <begin position="1"/>
        <end position="24"/>
    </location>
</feature>
<evidence type="ECO:0000313" key="2">
    <source>
        <dbReference type="EMBL" id="KIM78417.1"/>
    </source>
</evidence>
<protein>
    <submittedName>
        <fullName evidence="2">Uncharacterized protein</fullName>
    </submittedName>
</protein>
<dbReference type="OrthoDB" id="3253416at2759"/>
<dbReference type="EMBL" id="KN833016">
    <property type="protein sequence ID" value="KIM78417.1"/>
    <property type="molecule type" value="Genomic_DNA"/>
</dbReference>
<dbReference type="Proteomes" id="UP000054166">
    <property type="component" value="Unassembled WGS sequence"/>
</dbReference>
<reference evidence="2 3" key="1">
    <citation type="submission" date="2014-04" db="EMBL/GenBank/DDBJ databases">
        <authorList>
            <consortium name="DOE Joint Genome Institute"/>
            <person name="Kuo A."/>
            <person name="Tarkka M."/>
            <person name="Buscot F."/>
            <person name="Kohler A."/>
            <person name="Nagy L.G."/>
            <person name="Floudas D."/>
            <person name="Copeland A."/>
            <person name="Barry K.W."/>
            <person name="Cichocki N."/>
            <person name="Veneault-Fourrey C."/>
            <person name="LaButti K."/>
            <person name="Lindquist E.A."/>
            <person name="Lipzen A."/>
            <person name="Lundell T."/>
            <person name="Morin E."/>
            <person name="Murat C."/>
            <person name="Sun H."/>
            <person name="Tunlid A."/>
            <person name="Henrissat B."/>
            <person name="Grigoriev I.V."/>
            <person name="Hibbett D.S."/>
            <person name="Martin F."/>
            <person name="Nordberg H.P."/>
            <person name="Cantor M.N."/>
            <person name="Hua S.X."/>
        </authorList>
    </citation>
    <scope>NUCLEOTIDE SEQUENCE [LARGE SCALE GENOMIC DNA]</scope>
    <source>
        <strain evidence="2 3">F 1598</strain>
    </source>
</reference>
<dbReference type="HOGENOM" id="CLU_026171_0_0_1"/>
<proteinExistence type="predicted"/>
<dbReference type="AlphaFoldDB" id="A0A0C3BM75"/>
<accession>A0A0C3BM75</accession>
<evidence type="ECO:0000256" key="1">
    <source>
        <dbReference type="SAM" id="MobiDB-lite"/>
    </source>
</evidence>
<gene>
    <name evidence="2" type="ORF">PILCRDRAFT_90592</name>
</gene>
<reference evidence="3" key="2">
    <citation type="submission" date="2015-01" db="EMBL/GenBank/DDBJ databases">
        <title>Evolutionary Origins and Diversification of the Mycorrhizal Mutualists.</title>
        <authorList>
            <consortium name="DOE Joint Genome Institute"/>
            <consortium name="Mycorrhizal Genomics Consortium"/>
            <person name="Kohler A."/>
            <person name="Kuo A."/>
            <person name="Nagy L.G."/>
            <person name="Floudas D."/>
            <person name="Copeland A."/>
            <person name="Barry K.W."/>
            <person name="Cichocki N."/>
            <person name="Veneault-Fourrey C."/>
            <person name="LaButti K."/>
            <person name="Lindquist E.A."/>
            <person name="Lipzen A."/>
            <person name="Lundell T."/>
            <person name="Morin E."/>
            <person name="Murat C."/>
            <person name="Riley R."/>
            <person name="Ohm R."/>
            <person name="Sun H."/>
            <person name="Tunlid A."/>
            <person name="Henrissat B."/>
            <person name="Grigoriev I.V."/>
            <person name="Hibbett D.S."/>
            <person name="Martin F."/>
        </authorList>
    </citation>
    <scope>NUCLEOTIDE SEQUENCE [LARGE SCALE GENOMIC DNA]</scope>
    <source>
        <strain evidence="3">F 1598</strain>
    </source>
</reference>
<sequence length="491" mass="54458">MARLSAGAANDGFGMQPSHKKFHSAWQGDPTVRAWTQANGLHVVADMIEALDWTTAMGSVTFHIHGETRPGSPIPNNVLMYMSTNLLNNPIAVIALAKMKDIFANEVAVGFADDWLTHAVNAKYLTVGSLLSGDVEALMCAVGRGNDEHCEVLREIYQLTGRALWVDKVMMKLDLAEGIAKALSLNADVLVTINNLDEVINRIALKHGKSVEFVQELLHLGGHVLKSCHAVCINNAYAHCEARCDTTWADDPTKDSVKAVILAAKELSGYQELSPDQQKWPMAQLQDAHVVLEHVQCELTNLHERNGIEFIMVCVKSSARHLSKMVMFLTPASRNFLTSITKVQPLTWVNQFEVFTINGITGMLHNHELRKDSMKADIHETLRNQIEVLSGRKVPHLEFENYKKKVVEKLGIMIEGWTCPDFISPSHFKKVSQVEELYHAVNSGTCKARKLSDLELTECKQSNQAHHMLGEAVYGTAKKGAKHKARGDGTE</sequence>
<name>A0A0C3BM75_PILCF</name>
<keyword evidence="3" id="KW-1185">Reference proteome</keyword>
<evidence type="ECO:0000313" key="3">
    <source>
        <dbReference type="Proteomes" id="UP000054166"/>
    </source>
</evidence>
<dbReference type="InParanoid" id="A0A0C3BM75"/>